<reference evidence="1 2" key="1">
    <citation type="journal article" date="2021" name="BMC Biol.">
        <title>Horizontally acquired antibacterial genes associated with adaptive radiation of ladybird beetles.</title>
        <authorList>
            <person name="Li H.S."/>
            <person name="Tang X.F."/>
            <person name="Huang Y.H."/>
            <person name="Xu Z.Y."/>
            <person name="Chen M.L."/>
            <person name="Du X.Y."/>
            <person name="Qiu B.Y."/>
            <person name="Chen P.T."/>
            <person name="Zhang W."/>
            <person name="Slipinski A."/>
            <person name="Escalona H.E."/>
            <person name="Waterhouse R.M."/>
            <person name="Zwick A."/>
            <person name="Pang H."/>
        </authorList>
    </citation>
    <scope>NUCLEOTIDE SEQUENCE [LARGE SCALE GENOMIC DNA]</scope>
    <source>
        <strain evidence="1">SYSU2018</strain>
    </source>
</reference>
<dbReference type="Proteomes" id="UP001516400">
    <property type="component" value="Unassembled WGS sequence"/>
</dbReference>
<sequence>MRMLEVNDEYMTDPMEIINEFNEYFVGGDPAIVQTLEEENANREAPFGEIHSLSSSFLTVVDEYEIKKSSFGSESWHCGGLRWNKEV</sequence>
<dbReference type="AlphaFoldDB" id="A0ABD2PHL2"/>
<protein>
    <submittedName>
        <fullName evidence="1">Uncharacterized protein</fullName>
    </submittedName>
</protein>
<evidence type="ECO:0000313" key="1">
    <source>
        <dbReference type="EMBL" id="KAL3290328.1"/>
    </source>
</evidence>
<accession>A0ABD2PHL2</accession>
<proteinExistence type="predicted"/>
<comment type="caution">
    <text evidence="1">The sequence shown here is derived from an EMBL/GenBank/DDBJ whole genome shotgun (WGS) entry which is preliminary data.</text>
</comment>
<keyword evidence="2" id="KW-1185">Reference proteome</keyword>
<evidence type="ECO:0000313" key="2">
    <source>
        <dbReference type="Proteomes" id="UP001516400"/>
    </source>
</evidence>
<name>A0ABD2PHL2_9CUCU</name>
<organism evidence="1 2">
    <name type="scientific">Cryptolaemus montrouzieri</name>
    <dbReference type="NCBI Taxonomy" id="559131"/>
    <lineage>
        <taxon>Eukaryota</taxon>
        <taxon>Metazoa</taxon>
        <taxon>Ecdysozoa</taxon>
        <taxon>Arthropoda</taxon>
        <taxon>Hexapoda</taxon>
        <taxon>Insecta</taxon>
        <taxon>Pterygota</taxon>
        <taxon>Neoptera</taxon>
        <taxon>Endopterygota</taxon>
        <taxon>Coleoptera</taxon>
        <taxon>Polyphaga</taxon>
        <taxon>Cucujiformia</taxon>
        <taxon>Coccinelloidea</taxon>
        <taxon>Coccinellidae</taxon>
        <taxon>Scymninae</taxon>
        <taxon>Scymnini</taxon>
        <taxon>Cryptolaemus</taxon>
    </lineage>
</organism>
<dbReference type="EMBL" id="JABFTP020000186">
    <property type="protein sequence ID" value="KAL3290328.1"/>
    <property type="molecule type" value="Genomic_DNA"/>
</dbReference>
<gene>
    <name evidence="1" type="ORF">HHI36_023672</name>
</gene>